<organism evidence="2 3">
    <name type="scientific">Variovorax ginsengisoli</name>
    <dbReference type="NCBI Taxonomy" id="363844"/>
    <lineage>
        <taxon>Bacteria</taxon>
        <taxon>Pseudomonadati</taxon>
        <taxon>Pseudomonadota</taxon>
        <taxon>Betaproteobacteria</taxon>
        <taxon>Burkholderiales</taxon>
        <taxon>Comamonadaceae</taxon>
        <taxon>Variovorax</taxon>
    </lineage>
</organism>
<dbReference type="RefSeq" id="WP_301814361.1">
    <property type="nucleotide sequence ID" value="NZ_JAUJZH010000027.1"/>
</dbReference>
<name>A0ABT8SFT6_9BURK</name>
<gene>
    <name evidence="2" type="ORF">Q2T77_29070</name>
</gene>
<evidence type="ECO:0000313" key="3">
    <source>
        <dbReference type="Proteomes" id="UP001169027"/>
    </source>
</evidence>
<keyword evidence="3" id="KW-1185">Reference proteome</keyword>
<comment type="caution">
    <text evidence="2">The sequence shown here is derived from an EMBL/GenBank/DDBJ whole genome shotgun (WGS) entry which is preliminary data.</text>
</comment>
<proteinExistence type="predicted"/>
<reference evidence="2" key="1">
    <citation type="submission" date="2023-06" db="EMBL/GenBank/DDBJ databases">
        <authorList>
            <person name="Jiang Y."/>
            <person name="Liu Q."/>
        </authorList>
    </citation>
    <scope>NUCLEOTIDE SEQUENCE</scope>
    <source>
        <strain evidence="2">CGMCC 1.12090</strain>
    </source>
</reference>
<dbReference type="EMBL" id="JAUKVY010000027">
    <property type="protein sequence ID" value="MDO1536346.1"/>
    <property type="molecule type" value="Genomic_DNA"/>
</dbReference>
<protein>
    <submittedName>
        <fullName evidence="2">Uncharacterized protein</fullName>
    </submittedName>
</protein>
<feature type="compositionally biased region" description="Basic and acidic residues" evidence="1">
    <location>
        <begin position="180"/>
        <end position="191"/>
    </location>
</feature>
<evidence type="ECO:0000256" key="1">
    <source>
        <dbReference type="SAM" id="MobiDB-lite"/>
    </source>
</evidence>
<accession>A0ABT8SFT6</accession>
<feature type="region of interest" description="Disordered" evidence="1">
    <location>
        <begin position="143"/>
        <end position="195"/>
    </location>
</feature>
<dbReference type="Proteomes" id="UP001169027">
    <property type="component" value="Unassembled WGS sequence"/>
</dbReference>
<sequence length="628" mass="70083">MASILPLPPAIAHGLPWRMVFPTKRAPELLERFAYPDFVASLTPDEIQYCETVVSALLATMLANQKVPKTLARAHVNRATSEILWEERSPAGLKVSLGSTRYPLVQALVWIGSSVSRLVKALRPDPGTRQPEYQKQFTDSDWVDIGVDGQPTAGPRGPKPGSAPVRRPAKLNLVPPASSAERRKRQDESFRLRSKSGHVINGNDHRLGWLLYEAHKVVSLNRPELLDADHVIGKLSRSIIPGAAELATVFQAQLDAVEAMEVTYEIRWVLRELLANTTAPEPWTEESLFWAFGVSEDGKFDPHFWSAAAPPSTFRLRRKLVTITGPFLAATFYSPALAEMADHLTSLGFIGARHLQTRLAPVIGDSNIIGVAKFMTDVVQVKMGRMDNVPVVVDGHNYDLFYWNQDVKTMTVLDVCELALDLTAARGAFRFEYIADAFGDRHDGLRKEILLREILNEWSAVRWLDEPGYGVVIGASPIVGVVEHMLATAWPRSLSVENIAQGLRALRAPPREIQSARERLEEPVSGFVEDEVLLEALVASGRMRRVGRASVALKHKPEAEYWQHWRPVERDLIDYLRSVGGSAPNRAIYQHFNADKSVEPHALAEAMKALPYLHAPKFQWTALWSWAT</sequence>
<evidence type="ECO:0000313" key="2">
    <source>
        <dbReference type="EMBL" id="MDO1536346.1"/>
    </source>
</evidence>